<sequence>MAIQPSHSPRALNLLDRQGYGAVLYVSASRQLRLETASGPVRGICVDGFSYLSVLQIWSNSGSPCRIQLCQKKRLRFIAARMSRLTIFLKWRNISIISRLMYCEPLFLSNADESCLMIQVRVPR</sequence>
<reference evidence="1" key="1">
    <citation type="submission" date="2015-04" db="EMBL/GenBank/DDBJ databases">
        <title>The genome sequence of the plant pathogenic Rhizarian Plasmodiophora brassicae reveals insights in its biotrophic life cycle and the origin of chitin synthesis.</title>
        <authorList>
            <person name="Schwelm A."/>
            <person name="Fogelqvist J."/>
            <person name="Knaust A."/>
            <person name="Julke S."/>
            <person name="Lilja T."/>
            <person name="Dhandapani V."/>
            <person name="Bonilla-Rosso G."/>
            <person name="Karlsson M."/>
            <person name="Shevchenko A."/>
            <person name="Choi S.R."/>
            <person name="Kim H.G."/>
            <person name="Park J.Y."/>
            <person name="Lim Y.P."/>
            <person name="Ludwig-Muller J."/>
            <person name="Dixelius C."/>
        </authorList>
    </citation>
    <scope>NUCLEOTIDE SEQUENCE</scope>
    <source>
        <tissue evidence="1">Potato root galls</tissue>
    </source>
</reference>
<name>A0A0H5RBR0_9EUKA</name>
<protein>
    <submittedName>
        <fullName evidence="1">Uncharacterized protein</fullName>
    </submittedName>
</protein>
<accession>A0A0H5RBR0</accession>
<dbReference type="EMBL" id="HACM01011223">
    <property type="protein sequence ID" value="CRZ11665.1"/>
    <property type="molecule type" value="Transcribed_RNA"/>
</dbReference>
<organism evidence="1">
    <name type="scientific">Spongospora subterranea</name>
    <dbReference type="NCBI Taxonomy" id="70186"/>
    <lineage>
        <taxon>Eukaryota</taxon>
        <taxon>Sar</taxon>
        <taxon>Rhizaria</taxon>
        <taxon>Endomyxa</taxon>
        <taxon>Phytomyxea</taxon>
        <taxon>Plasmodiophorida</taxon>
        <taxon>Plasmodiophoridae</taxon>
        <taxon>Spongospora</taxon>
    </lineage>
</organism>
<proteinExistence type="predicted"/>
<evidence type="ECO:0000313" key="1">
    <source>
        <dbReference type="EMBL" id="CRZ11665.1"/>
    </source>
</evidence>
<dbReference type="AlphaFoldDB" id="A0A0H5RBR0"/>